<proteinExistence type="predicted"/>
<name>A0A4U1L3H8_9SPHN</name>
<sequence length="364" mass="39564">MTTPVRAQLHDDPADPAIAPAWDALASAAGTANPFYGRDTLIAAMHLPGAAKPRLLLLWGAGGQLDGLLPVARRPLIRGAAHATENWDQRARALGEPLIRPGREAMVWRAALAALDRSGGLHLRLSALDAHSASTAALREVAAGLGRPVYETRRYERAILVGGGSSEEHCAQHIRGKVLKEHRRLRARLADQAPLMFERLAPDGDVDCWTSDLFALEATGWKGREGVDAGADPATEAAYRAILARAHEAGSLDFHRMMLGDRVVAMLANLEIGDTGFQLKIAYDEAFASYSPGVLLEMEYLRYALDQRRLALVDSCARAGHPMIDRIWPARRTIVSLAVPFVSPLSRGFCAAADRWRRRAKAVS</sequence>
<accession>A0A4U1L3H8</accession>
<evidence type="ECO:0000313" key="2">
    <source>
        <dbReference type="EMBL" id="TKD51034.1"/>
    </source>
</evidence>
<dbReference type="RefSeq" id="WP_136942982.1">
    <property type="nucleotide sequence ID" value="NZ_SWKR01000002.1"/>
</dbReference>
<feature type="domain" description="BioF2-like acetyltransferase" evidence="1">
    <location>
        <begin position="177"/>
        <end position="307"/>
    </location>
</feature>
<gene>
    <name evidence="2" type="ORF">FBR43_09895</name>
</gene>
<dbReference type="OrthoDB" id="213519at2"/>
<evidence type="ECO:0000259" key="1">
    <source>
        <dbReference type="Pfam" id="PF13480"/>
    </source>
</evidence>
<organism evidence="2 3">
    <name type="scientific">Sphingomonas baiyangensis</name>
    <dbReference type="NCBI Taxonomy" id="2572576"/>
    <lineage>
        <taxon>Bacteria</taxon>
        <taxon>Pseudomonadati</taxon>
        <taxon>Pseudomonadota</taxon>
        <taxon>Alphaproteobacteria</taxon>
        <taxon>Sphingomonadales</taxon>
        <taxon>Sphingomonadaceae</taxon>
        <taxon>Sphingomonas</taxon>
    </lineage>
</organism>
<protein>
    <submittedName>
        <fullName evidence="2">GNAT family N-acetyltransferase</fullName>
    </submittedName>
</protein>
<dbReference type="EMBL" id="SWKR01000002">
    <property type="protein sequence ID" value="TKD51034.1"/>
    <property type="molecule type" value="Genomic_DNA"/>
</dbReference>
<dbReference type="Proteomes" id="UP000309138">
    <property type="component" value="Unassembled WGS sequence"/>
</dbReference>
<dbReference type="Pfam" id="PF13480">
    <property type="entry name" value="Acetyltransf_6"/>
    <property type="match status" value="1"/>
</dbReference>
<dbReference type="GO" id="GO:0016740">
    <property type="term" value="F:transferase activity"/>
    <property type="evidence" value="ECO:0007669"/>
    <property type="project" value="UniProtKB-KW"/>
</dbReference>
<comment type="caution">
    <text evidence="2">The sequence shown here is derived from an EMBL/GenBank/DDBJ whole genome shotgun (WGS) entry which is preliminary data.</text>
</comment>
<evidence type="ECO:0000313" key="3">
    <source>
        <dbReference type="Proteomes" id="UP000309138"/>
    </source>
</evidence>
<dbReference type="InterPro" id="IPR038740">
    <property type="entry name" value="BioF2-like_GNAT_dom"/>
</dbReference>
<dbReference type="InterPro" id="IPR016181">
    <property type="entry name" value="Acyl_CoA_acyltransferase"/>
</dbReference>
<reference evidence="2 3" key="1">
    <citation type="submission" date="2019-04" db="EMBL/GenBank/DDBJ databases">
        <authorList>
            <person name="Yang Y."/>
            <person name="Wei D."/>
        </authorList>
    </citation>
    <scope>NUCLEOTIDE SEQUENCE [LARGE SCALE GENOMIC DNA]</scope>
    <source>
        <strain evidence="2 3">L-1-4w-11</strain>
    </source>
</reference>
<keyword evidence="3" id="KW-1185">Reference proteome</keyword>
<dbReference type="AlphaFoldDB" id="A0A4U1L3H8"/>
<dbReference type="SUPFAM" id="SSF55729">
    <property type="entry name" value="Acyl-CoA N-acyltransferases (Nat)"/>
    <property type="match status" value="1"/>
</dbReference>
<keyword evidence="2" id="KW-0808">Transferase</keyword>